<sequence>MAKMRISISLTTDQAERIRAAAAEGGQDVSAFMVSAALSEALRRARVTAAFADIDAMIAAAEAEAESVEWPVAEDVAPEEAERIRQEIAVARARATAARARRSAA</sequence>
<comment type="caution">
    <text evidence="1">The sequence shown here is derived from an EMBL/GenBank/DDBJ whole genome shotgun (WGS) entry which is preliminary data.</text>
</comment>
<gene>
    <name evidence="1" type="ORF">ACFHYQ_24425</name>
</gene>
<proteinExistence type="predicted"/>
<dbReference type="SUPFAM" id="SSF47598">
    <property type="entry name" value="Ribbon-helix-helix"/>
    <property type="match status" value="1"/>
</dbReference>
<dbReference type="Gene3D" id="1.20.5.780">
    <property type="entry name" value="Single helix bin"/>
    <property type="match status" value="1"/>
</dbReference>
<dbReference type="Proteomes" id="UP001589870">
    <property type="component" value="Unassembled WGS sequence"/>
</dbReference>
<evidence type="ECO:0000313" key="1">
    <source>
        <dbReference type="EMBL" id="MFC0865443.1"/>
    </source>
</evidence>
<name>A0ABV6UBC4_9ACTN</name>
<protein>
    <submittedName>
        <fullName evidence="1">DUF1778 domain-containing protein</fullName>
    </submittedName>
</protein>
<organism evidence="1 2">
    <name type="scientific">Sphaerimonospora cavernae</name>
    <dbReference type="NCBI Taxonomy" id="1740611"/>
    <lineage>
        <taxon>Bacteria</taxon>
        <taxon>Bacillati</taxon>
        <taxon>Actinomycetota</taxon>
        <taxon>Actinomycetes</taxon>
        <taxon>Streptosporangiales</taxon>
        <taxon>Streptosporangiaceae</taxon>
        <taxon>Sphaerimonospora</taxon>
    </lineage>
</organism>
<dbReference type="InterPro" id="IPR010985">
    <property type="entry name" value="Ribbon_hlx_hlx"/>
</dbReference>
<dbReference type="RefSeq" id="WP_394303464.1">
    <property type="nucleotide sequence ID" value="NZ_JBHMQT010000055.1"/>
</dbReference>
<keyword evidence="2" id="KW-1185">Reference proteome</keyword>
<reference evidence="1 2" key="1">
    <citation type="submission" date="2024-09" db="EMBL/GenBank/DDBJ databases">
        <authorList>
            <person name="Sun Q."/>
            <person name="Mori K."/>
        </authorList>
    </citation>
    <scope>NUCLEOTIDE SEQUENCE [LARGE SCALE GENOMIC DNA]</scope>
    <source>
        <strain evidence="1 2">TBRC 1851</strain>
    </source>
</reference>
<accession>A0ABV6UBC4</accession>
<dbReference type="EMBL" id="JBHMQT010000055">
    <property type="protein sequence ID" value="MFC0865443.1"/>
    <property type="molecule type" value="Genomic_DNA"/>
</dbReference>
<evidence type="ECO:0000313" key="2">
    <source>
        <dbReference type="Proteomes" id="UP001589870"/>
    </source>
</evidence>